<feature type="signal peptide" evidence="1">
    <location>
        <begin position="1"/>
        <end position="17"/>
    </location>
</feature>
<proteinExistence type="predicted"/>
<accession>A0A2M3ZP65</accession>
<dbReference type="AlphaFoldDB" id="A0A2M3ZP65"/>
<sequence length="66" mass="6949">MLLLLLLLLIVATGTVGGSGFLQFGITSTVSTRPSRRTRAGVAGRGWCCAFLSLRLPTIRAGCGRK</sequence>
<reference evidence="2" key="1">
    <citation type="submission" date="2018-01" db="EMBL/GenBank/DDBJ databases">
        <title>An insight into the sialome of Amazonian anophelines.</title>
        <authorList>
            <person name="Ribeiro J.M."/>
            <person name="Scarpassa V."/>
            <person name="Calvo E."/>
        </authorList>
    </citation>
    <scope>NUCLEOTIDE SEQUENCE</scope>
    <source>
        <tissue evidence="2">Salivary glands</tissue>
    </source>
</reference>
<evidence type="ECO:0000313" key="2">
    <source>
        <dbReference type="EMBL" id="MBW30331.1"/>
    </source>
</evidence>
<dbReference type="EMBL" id="GGFM01009580">
    <property type="protein sequence ID" value="MBW30331.1"/>
    <property type="molecule type" value="Transcribed_RNA"/>
</dbReference>
<organism evidence="2">
    <name type="scientific">Anopheles braziliensis</name>
    <dbReference type="NCBI Taxonomy" id="58242"/>
    <lineage>
        <taxon>Eukaryota</taxon>
        <taxon>Metazoa</taxon>
        <taxon>Ecdysozoa</taxon>
        <taxon>Arthropoda</taxon>
        <taxon>Hexapoda</taxon>
        <taxon>Insecta</taxon>
        <taxon>Pterygota</taxon>
        <taxon>Neoptera</taxon>
        <taxon>Endopterygota</taxon>
        <taxon>Diptera</taxon>
        <taxon>Nematocera</taxon>
        <taxon>Culicoidea</taxon>
        <taxon>Culicidae</taxon>
        <taxon>Anophelinae</taxon>
        <taxon>Anopheles</taxon>
    </lineage>
</organism>
<feature type="chain" id="PRO_5014597658" evidence="1">
    <location>
        <begin position="18"/>
        <end position="66"/>
    </location>
</feature>
<protein>
    <submittedName>
        <fullName evidence="2">Putative secreted peptide</fullName>
    </submittedName>
</protein>
<evidence type="ECO:0000256" key="1">
    <source>
        <dbReference type="SAM" id="SignalP"/>
    </source>
</evidence>
<keyword evidence="1" id="KW-0732">Signal</keyword>
<name>A0A2M3ZP65_9DIPT</name>